<sequence>MWTELSATISSLAIAFFMFEKYLNYFPYTIRGYVERNFRKVVNFVNPYVEISFHEFTSERLKRSDAFFAIQNYLSTSSTENARRLKADVVKDSQSVVLSMDAKEEVADVFNGVKVWWASGKMPPQSKSISWFPGSEEKRYYKLTFHKHYREIITKSYVEHVLKKGKEIEVKNRQRMLYTNNPSNDWHGWKSTKWGNIVFEHPSTFDTLAMDTAKKEEIKKDLIKFSKGKDYYAKIGKAWKRGYLLYGPPGTGKSSMIAAMANLLDYDVYDLELTTIKDNSELRMLLIETKGKSIIVRERKGRRKMMMKQTEKDPISKMKKEAEEESGSGSKVTLSGLLNVIDGIWSACGGERIIIFTTNYVDKLDPALIRRGRMDKHIVMSYCCFEAFKVLARNYLDIESHELFGKIEELFVEAKMSPADVADNLMPKSDEQDEETCLKRLVEALEASKEEAIKKSEEEAVLKTKDGVVTEATKKPKSSATEDSATETLEANLIKPATLSAIAGFPGVEGIVAWISNATLCPAKAKAISPRALNLSNICPVFVEALEGDAAQLNGNGNGAAHANGAATVADIFNSENLVNLSRPGIENLLKLENRKEPWLVVLYAPWCQFCQGMEASYVELADKLAGSGVKVGKFRADGDQKEFSKQELQLGSFPTILFFPKHSSRPIKYPSEKRDVDSLMTFVNALR</sequence>
<dbReference type="InterPro" id="IPR050747">
    <property type="entry name" value="Mitochondrial_chaperone_BCS1"/>
</dbReference>
<comment type="similarity">
    <text evidence="2">Belongs to the AAA ATPase family. BCS1 subfamily.</text>
</comment>
<dbReference type="GO" id="GO:0006950">
    <property type="term" value="P:response to stress"/>
    <property type="evidence" value="ECO:0007669"/>
    <property type="project" value="UniProtKB-ARBA"/>
</dbReference>
<dbReference type="InterPro" id="IPR003960">
    <property type="entry name" value="ATPase_AAA_CS"/>
</dbReference>
<evidence type="ECO:0000256" key="7">
    <source>
        <dbReference type="SAM" id="MobiDB-lite"/>
    </source>
</evidence>
<proteinExistence type="inferred from homology"/>
<keyword evidence="6" id="KW-0067">ATP-binding</keyword>
<organism evidence="9 10">
    <name type="scientific">Populus alba x Populus x berolinensis</name>
    <dbReference type="NCBI Taxonomy" id="444605"/>
    <lineage>
        <taxon>Eukaryota</taxon>
        <taxon>Viridiplantae</taxon>
        <taxon>Streptophyta</taxon>
        <taxon>Embryophyta</taxon>
        <taxon>Tracheophyta</taxon>
        <taxon>Spermatophyta</taxon>
        <taxon>Magnoliopsida</taxon>
        <taxon>eudicotyledons</taxon>
        <taxon>Gunneridae</taxon>
        <taxon>Pentapetalae</taxon>
        <taxon>rosids</taxon>
        <taxon>fabids</taxon>
        <taxon>Malpighiales</taxon>
        <taxon>Salicaceae</taxon>
        <taxon>Saliceae</taxon>
        <taxon>Populus</taxon>
    </lineage>
</organism>
<comment type="catalytic activity">
    <reaction evidence="5">
        <text>ATP + H2O = ADP + phosphate + H(+)</text>
        <dbReference type="Rhea" id="RHEA:13065"/>
        <dbReference type="ChEBI" id="CHEBI:15377"/>
        <dbReference type="ChEBI" id="CHEBI:15378"/>
        <dbReference type="ChEBI" id="CHEBI:30616"/>
        <dbReference type="ChEBI" id="CHEBI:43474"/>
        <dbReference type="ChEBI" id="CHEBI:456216"/>
    </reaction>
</comment>
<dbReference type="GO" id="GO:0016887">
    <property type="term" value="F:ATP hydrolysis activity"/>
    <property type="evidence" value="ECO:0007669"/>
    <property type="project" value="InterPro"/>
</dbReference>
<dbReference type="PROSITE" id="PS51352">
    <property type="entry name" value="THIOREDOXIN_2"/>
    <property type="match status" value="1"/>
</dbReference>
<evidence type="ECO:0000256" key="5">
    <source>
        <dbReference type="ARBA" id="ARBA00049360"/>
    </source>
</evidence>
<dbReference type="InterPro" id="IPR003959">
    <property type="entry name" value="ATPase_AAA_core"/>
</dbReference>
<dbReference type="SUPFAM" id="SSF52540">
    <property type="entry name" value="P-loop containing nucleoside triphosphate hydrolases"/>
    <property type="match status" value="1"/>
</dbReference>
<dbReference type="InterPro" id="IPR025753">
    <property type="entry name" value="AAA_N_dom"/>
</dbReference>
<dbReference type="PROSITE" id="PS00674">
    <property type="entry name" value="AAA"/>
    <property type="match status" value="1"/>
</dbReference>
<evidence type="ECO:0000259" key="8">
    <source>
        <dbReference type="PROSITE" id="PS51352"/>
    </source>
</evidence>
<dbReference type="Gene3D" id="3.40.30.10">
    <property type="entry name" value="Glutaredoxin"/>
    <property type="match status" value="1"/>
</dbReference>
<evidence type="ECO:0000256" key="1">
    <source>
        <dbReference type="ARBA" id="ARBA00001946"/>
    </source>
</evidence>
<feature type="domain" description="Thioredoxin" evidence="8">
    <location>
        <begin position="532"/>
        <end position="688"/>
    </location>
</feature>
<evidence type="ECO:0000256" key="4">
    <source>
        <dbReference type="ARBA" id="ARBA00022842"/>
    </source>
</evidence>
<accession>A0AAD6QZA3</accession>
<evidence type="ECO:0000313" key="10">
    <source>
        <dbReference type="Proteomes" id="UP001164929"/>
    </source>
</evidence>
<dbReference type="Pfam" id="PF00085">
    <property type="entry name" value="Thioredoxin"/>
    <property type="match status" value="1"/>
</dbReference>
<name>A0AAD6QZA3_9ROSI</name>
<dbReference type="PANTHER" id="PTHR23070">
    <property type="entry name" value="BCS1 AAA-TYPE ATPASE"/>
    <property type="match status" value="1"/>
</dbReference>
<keyword evidence="10" id="KW-1185">Reference proteome</keyword>
<evidence type="ECO:0000256" key="3">
    <source>
        <dbReference type="ARBA" id="ARBA00022801"/>
    </source>
</evidence>
<keyword evidence="6" id="KW-0547">Nucleotide-binding</keyword>
<dbReference type="Pfam" id="PF25568">
    <property type="entry name" value="AAA_lid_At3g28540"/>
    <property type="match status" value="1"/>
</dbReference>
<evidence type="ECO:0000313" key="9">
    <source>
        <dbReference type="EMBL" id="KAJ6999456.1"/>
    </source>
</evidence>
<evidence type="ECO:0000256" key="2">
    <source>
        <dbReference type="ARBA" id="ARBA00007448"/>
    </source>
</evidence>
<dbReference type="InterPro" id="IPR003593">
    <property type="entry name" value="AAA+_ATPase"/>
</dbReference>
<feature type="region of interest" description="Disordered" evidence="7">
    <location>
        <begin position="306"/>
        <end position="327"/>
    </location>
</feature>
<feature type="compositionally biased region" description="Basic and acidic residues" evidence="7">
    <location>
        <begin position="309"/>
        <end position="322"/>
    </location>
</feature>
<keyword evidence="3" id="KW-0378">Hydrolase</keyword>
<dbReference type="SUPFAM" id="SSF52833">
    <property type="entry name" value="Thioredoxin-like"/>
    <property type="match status" value="1"/>
</dbReference>
<dbReference type="AlphaFoldDB" id="A0AAD6QZA3"/>
<comment type="caution">
    <text evidence="9">The sequence shown here is derived from an EMBL/GenBank/DDBJ whole genome shotgun (WGS) entry which is preliminary data.</text>
</comment>
<keyword evidence="4" id="KW-0460">Magnesium</keyword>
<gene>
    <name evidence="9" type="ORF">NC653_010225</name>
</gene>
<dbReference type="CDD" id="cd19510">
    <property type="entry name" value="RecA-like_BCS1"/>
    <property type="match status" value="1"/>
</dbReference>
<dbReference type="GO" id="GO:0005524">
    <property type="term" value="F:ATP binding"/>
    <property type="evidence" value="ECO:0007669"/>
    <property type="project" value="UniProtKB-KW"/>
</dbReference>
<dbReference type="InterPro" id="IPR058017">
    <property type="entry name" value="At3g28540-like_C"/>
</dbReference>
<dbReference type="FunFam" id="3.40.30.10:FF:000252">
    <property type="entry name" value="Phosphoadenosine-phosphosulphate reductase"/>
    <property type="match status" value="1"/>
</dbReference>
<dbReference type="InterPro" id="IPR027417">
    <property type="entry name" value="P-loop_NTPase"/>
</dbReference>
<dbReference type="SMART" id="SM00382">
    <property type="entry name" value="AAA"/>
    <property type="match status" value="1"/>
</dbReference>
<dbReference type="InterPro" id="IPR036249">
    <property type="entry name" value="Thioredoxin-like_sf"/>
</dbReference>
<dbReference type="CDD" id="cd02993">
    <property type="entry name" value="PDI_a_APS_reductase"/>
    <property type="match status" value="1"/>
</dbReference>
<dbReference type="EMBL" id="JAQIZT010000004">
    <property type="protein sequence ID" value="KAJ6999456.1"/>
    <property type="molecule type" value="Genomic_DNA"/>
</dbReference>
<protein>
    <recommendedName>
        <fullName evidence="8">Thioredoxin domain-containing protein</fullName>
    </recommendedName>
</protein>
<dbReference type="Gene3D" id="6.10.280.40">
    <property type="match status" value="1"/>
</dbReference>
<dbReference type="Gene3D" id="3.40.50.300">
    <property type="entry name" value="P-loop containing nucleotide triphosphate hydrolases"/>
    <property type="match status" value="1"/>
</dbReference>
<dbReference type="Pfam" id="PF14363">
    <property type="entry name" value="AAA_assoc"/>
    <property type="match status" value="1"/>
</dbReference>
<dbReference type="Proteomes" id="UP001164929">
    <property type="component" value="Chromosome 4"/>
</dbReference>
<comment type="cofactor">
    <cofactor evidence="1">
        <name>Mg(2+)</name>
        <dbReference type="ChEBI" id="CHEBI:18420"/>
    </cofactor>
</comment>
<dbReference type="InterPro" id="IPR013766">
    <property type="entry name" value="Thioredoxin_domain"/>
</dbReference>
<evidence type="ECO:0000256" key="6">
    <source>
        <dbReference type="RuleBase" id="RU003651"/>
    </source>
</evidence>
<reference evidence="9 10" key="1">
    <citation type="journal article" date="2023" name="Mol. Ecol. Resour.">
        <title>Chromosome-level genome assembly of a triploid poplar Populus alba 'Berolinensis'.</title>
        <authorList>
            <person name="Chen S."/>
            <person name="Yu Y."/>
            <person name="Wang X."/>
            <person name="Wang S."/>
            <person name="Zhang T."/>
            <person name="Zhou Y."/>
            <person name="He R."/>
            <person name="Meng N."/>
            <person name="Wang Y."/>
            <person name="Liu W."/>
            <person name="Liu Z."/>
            <person name="Liu J."/>
            <person name="Guo Q."/>
            <person name="Huang H."/>
            <person name="Sederoff R.R."/>
            <person name="Wang G."/>
            <person name="Qu G."/>
            <person name="Chen S."/>
        </authorList>
    </citation>
    <scope>NUCLEOTIDE SEQUENCE [LARGE SCALE GENOMIC DNA]</scope>
    <source>
        <strain evidence="9">SC-2020</strain>
    </source>
</reference>
<dbReference type="Pfam" id="PF00004">
    <property type="entry name" value="AAA"/>
    <property type="match status" value="1"/>
</dbReference>